<dbReference type="eggNOG" id="ENOG502TJT2">
    <property type="taxonomic scope" value="Eukaryota"/>
</dbReference>
<evidence type="ECO:0000256" key="2">
    <source>
        <dbReference type="SAM" id="MobiDB-lite"/>
    </source>
</evidence>
<organism evidence="3 4">
    <name type="scientific">Caenorhabditis tropicalis</name>
    <dbReference type="NCBI Taxonomy" id="1561998"/>
    <lineage>
        <taxon>Eukaryota</taxon>
        <taxon>Metazoa</taxon>
        <taxon>Ecdysozoa</taxon>
        <taxon>Nematoda</taxon>
        <taxon>Chromadorea</taxon>
        <taxon>Rhabditida</taxon>
        <taxon>Rhabditina</taxon>
        <taxon>Rhabditomorpha</taxon>
        <taxon>Rhabditoidea</taxon>
        <taxon>Rhabditidae</taxon>
        <taxon>Peloderinae</taxon>
        <taxon>Caenorhabditis</taxon>
    </lineage>
</organism>
<reference evidence="4" key="1">
    <citation type="submission" date="2016-11" db="UniProtKB">
        <authorList>
            <consortium name="WormBaseParasite"/>
        </authorList>
    </citation>
    <scope>IDENTIFICATION</scope>
</reference>
<keyword evidence="1" id="KW-0175">Coiled coil</keyword>
<evidence type="ECO:0000313" key="4">
    <source>
        <dbReference type="WBParaSite" id="Csp11.Scaffold629.g9079.t1"/>
    </source>
</evidence>
<proteinExistence type="predicted"/>
<dbReference type="InterPro" id="IPR007883">
    <property type="entry name" value="DUF713"/>
</dbReference>
<keyword evidence="3" id="KW-1185">Reference proteome</keyword>
<evidence type="ECO:0000256" key="1">
    <source>
        <dbReference type="SAM" id="Coils"/>
    </source>
</evidence>
<protein>
    <submittedName>
        <fullName evidence="4">BZIP domain-containing protein</fullName>
    </submittedName>
</protein>
<dbReference type="Pfam" id="PF05218">
    <property type="entry name" value="DUF713"/>
    <property type="match status" value="1"/>
</dbReference>
<dbReference type="Proteomes" id="UP000095282">
    <property type="component" value="Unplaced"/>
</dbReference>
<feature type="region of interest" description="Disordered" evidence="2">
    <location>
        <begin position="91"/>
        <end position="125"/>
    </location>
</feature>
<feature type="region of interest" description="Disordered" evidence="2">
    <location>
        <begin position="1"/>
        <end position="20"/>
    </location>
</feature>
<evidence type="ECO:0000313" key="3">
    <source>
        <dbReference type="Proteomes" id="UP000095282"/>
    </source>
</evidence>
<feature type="compositionally biased region" description="Polar residues" evidence="2">
    <location>
        <begin position="99"/>
        <end position="114"/>
    </location>
</feature>
<dbReference type="WBParaSite" id="Csp11.Scaffold629.g9079.t1">
    <property type="protein sequence ID" value="Csp11.Scaffold629.g9079.t1"/>
    <property type="gene ID" value="Csp11.Scaffold629.g9079"/>
</dbReference>
<dbReference type="AlphaFoldDB" id="A0A1I7UGG5"/>
<sequence>MNFRTRTNGNKENRKMKKEDEALRKKAIKNIVDIVKNMSLTELTTVLEVANNVAEARKRGEAFQRGYSANSVTSSIRTTKKGYPVRKSLRIKQQKAESRSNAIRNSKLPKQSQEVEPPLPPINLEYTAKTPTGPLFRSEKKEAAPLVIALPSQKSPEELAQYYEGKFRVNTKINGMLTIDNGENERQLAECNQRAKESEIVKKKAIQMRNQKMLEDRRIAENEWKMARDAQIKEQEEQLNRVRRIREDYENDVLRIHRYSLVAWQTVYGACQQAKELCNKFQNPFLRIMLDNLVTVSDNLFYMLMEIDNFLKEKSTIFYNLQKFETIKQSDNLATWELRELEASGHGHFGGIRDPLVYSNSIVKIEEVANISNSTRV</sequence>
<accession>A0A1I7UGG5</accession>
<name>A0A1I7UGG5_9PELO</name>
<feature type="compositionally biased region" description="Basic and acidic residues" evidence="2">
    <location>
        <begin position="9"/>
        <end position="20"/>
    </location>
</feature>
<feature type="coiled-coil region" evidence="1">
    <location>
        <begin position="203"/>
        <end position="252"/>
    </location>
</feature>